<dbReference type="InterPro" id="IPR051803">
    <property type="entry name" value="TA_system_RelE-like_toxin"/>
</dbReference>
<dbReference type="NCBIfam" id="TIGR02385">
    <property type="entry name" value="RelE_StbE"/>
    <property type="match status" value="1"/>
</dbReference>
<sequence>MKLAWSNRATTDRLAIFIWIAEDNPQAAADVDDRIEAAAQRLKDFPNSGRQGRIEGTRELVIARTPYIAPYQIIGDTVRVLRVIHGARMWPHDIPPEFEPG</sequence>
<protein>
    <submittedName>
        <fullName evidence="3">RelE/StbE family addiction module toxin</fullName>
    </submittedName>
</protein>
<evidence type="ECO:0000313" key="4">
    <source>
        <dbReference type="Proteomes" id="UP000028534"/>
    </source>
</evidence>
<name>A0A084ET74_SPHYA</name>
<dbReference type="AlphaFoldDB" id="A0A084ET74"/>
<proteinExistence type="inferred from homology"/>
<evidence type="ECO:0000256" key="2">
    <source>
        <dbReference type="ARBA" id="ARBA00022649"/>
    </source>
</evidence>
<dbReference type="PANTHER" id="PTHR33755:SF6">
    <property type="entry name" value="PLASMID STABILIZATION SYSTEM PROTEIN"/>
    <property type="match status" value="1"/>
</dbReference>
<dbReference type="eggNOG" id="COG3668">
    <property type="taxonomic scope" value="Bacteria"/>
</dbReference>
<dbReference type="Pfam" id="PF05016">
    <property type="entry name" value="ParE_toxin"/>
    <property type="match status" value="1"/>
</dbReference>
<gene>
    <name evidence="3" type="ORF">CP98_00616</name>
</gene>
<dbReference type="InterPro" id="IPR035093">
    <property type="entry name" value="RelE/ParE_toxin_dom_sf"/>
</dbReference>
<dbReference type="InterPro" id="IPR007712">
    <property type="entry name" value="RelE/ParE_toxin"/>
</dbReference>
<keyword evidence="2" id="KW-1277">Toxin-antitoxin system</keyword>
<reference evidence="3 4" key="1">
    <citation type="submission" date="2014-03" db="EMBL/GenBank/DDBJ databases">
        <title>Genome sequence of Sphingobium yanoikuyae B1.</title>
        <authorList>
            <person name="Gan H.M."/>
            <person name="Gan H.Y."/>
            <person name="Savka M.A."/>
        </authorList>
    </citation>
    <scope>NUCLEOTIDE SEQUENCE [LARGE SCALE GENOMIC DNA]</scope>
    <source>
        <strain evidence="3 4">B1</strain>
    </source>
</reference>
<comment type="similarity">
    <text evidence="1">Belongs to the RelE toxin family.</text>
</comment>
<evidence type="ECO:0000313" key="3">
    <source>
        <dbReference type="EMBL" id="KEZ21166.1"/>
    </source>
</evidence>
<organism evidence="3 4">
    <name type="scientific">Sphingobium yanoikuyae</name>
    <name type="common">Sphingomonas yanoikuyae</name>
    <dbReference type="NCBI Taxonomy" id="13690"/>
    <lineage>
        <taxon>Bacteria</taxon>
        <taxon>Pseudomonadati</taxon>
        <taxon>Pseudomonadota</taxon>
        <taxon>Alphaproteobacteria</taxon>
        <taxon>Sphingomonadales</taxon>
        <taxon>Sphingomonadaceae</taxon>
        <taxon>Sphingobium</taxon>
    </lineage>
</organism>
<dbReference type="Proteomes" id="UP000028534">
    <property type="component" value="Unassembled WGS sequence"/>
</dbReference>
<dbReference type="PATRIC" id="fig|13690.10.peg.641"/>
<comment type="caution">
    <text evidence="3">The sequence shown here is derived from an EMBL/GenBank/DDBJ whole genome shotgun (WGS) entry which is preliminary data.</text>
</comment>
<accession>A0A084ET74</accession>
<dbReference type="RefSeq" id="WP_037516755.1">
    <property type="nucleotide sequence ID" value="NZ_JGVR01000002.1"/>
</dbReference>
<dbReference type="Gene3D" id="3.30.2310.20">
    <property type="entry name" value="RelE-like"/>
    <property type="match status" value="1"/>
</dbReference>
<evidence type="ECO:0000256" key="1">
    <source>
        <dbReference type="ARBA" id="ARBA00006226"/>
    </source>
</evidence>
<dbReference type="PANTHER" id="PTHR33755">
    <property type="entry name" value="TOXIN PARE1-RELATED"/>
    <property type="match status" value="1"/>
</dbReference>
<dbReference type="EMBL" id="JGVR01000002">
    <property type="protein sequence ID" value="KEZ21166.1"/>
    <property type="molecule type" value="Genomic_DNA"/>
</dbReference>